<feature type="transmembrane region" description="Helical" evidence="8">
    <location>
        <begin position="20"/>
        <end position="37"/>
    </location>
</feature>
<feature type="transmembrane region" description="Helical" evidence="8">
    <location>
        <begin position="717"/>
        <end position="742"/>
    </location>
</feature>
<feature type="transmembrane region" description="Helical" evidence="8">
    <location>
        <begin position="236"/>
        <end position="254"/>
    </location>
</feature>
<dbReference type="InterPro" id="IPR050545">
    <property type="entry name" value="Mycobact_MmpL"/>
</dbReference>
<feature type="transmembrane region" description="Helical" evidence="8">
    <location>
        <begin position="275"/>
        <end position="303"/>
    </location>
</feature>
<keyword evidence="5 8" id="KW-1133">Transmembrane helix</keyword>
<dbReference type="OrthoDB" id="7051771at2"/>
<feature type="transmembrane region" description="Helical" evidence="8">
    <location>
        <begin position="573"/>
        <end position="593"/>
    </location>
</feature>
<feature type="transmembrane region" description="Helical" evidence="8">
    <location>
        <begin position="418"/>
        <end position="436"/>
    </location>
</feature>
<dbReference type="InterPro" id="IPR004869">
    <property type="entry name" value="MMPL_dom"/>
</dbReference>
<dbReference type="AlphaFoldDB" id="A0A543I6I7"/>
<comment type="subcellular location">
    <subcellularLocation>
        <location evidence="1">Cell membrane</location>
        <topology evidence="1">Multi-pass membrane protein</topology>
    </subcellularLocation>
</comment>
<organism evidence="10 11">
    <name type="scientific">Klugiella xanthotipulae</name>
    <dbReference type="NCBI Taxonomy" id="244735"/>
    <lineage>
        <taxon>Bacteria</taxon>
        <taxon>Bacillati</taxon>
        <taxon>Actinomycetota</taxon>
        <taxon>Actinomycetes</taxon>
        <taxon>Micrococcales</taxon>
        <taxon>Microbacteriaceae</taxon>
        <taxon>Klugiella</taxon>
    </lineage>
</organism>
<evidence type="ECO:0000313" key="11">
    <source>
        <dbReference type="Proteomes" id="UP000318331"/>
    </source>
</evidence>
<dbReference type="RefSeq" id="WP_141916293.1">
    <property type="nucleotide sequence ID" value="NZ_BAAAYS010000027.1"/>
</dbReference>
<evidence type="ECO:0000256" key="6">
    <source>
        <dbReference type="ARBA" id="ARBA00023136"/>
    </source>
</evidence>
<evidence type="ECO:0000256" key="2">
    <source>
        <dbReference type="ARBA" id="ARBA00010157"/>
    </source>
</evidence>
<reference evidence="10 11" key="1">
    <citation type="submission" date="2019-06" db="EMBL/GenBank/DDBJ databases">
        <title>Sequencing the genomes of 1000 actinobacteria strains.</title>
        <authorList>
            <person name="Klenk H.-P."/>
        </authorList>
    </citation>
    <scope>NUCLEOTIDE SEQUENCE [LARGE SCALE GENOMIC DNA]</scope>
    <source>
        <strain evidence="10 11">DSM 18031</strain>
    </source>
</reference>
<gene>
    <name evidence="10" type="ORF">FB466_1005</name>
</gene>
<dbReference type="GO" id="GO:0005886">
    <property type="term" value="C:plasma membrane"/>
    <property type="evidence" value="ECO:0007669"/>
    <property type="project" value="UniProtKB-SubCell"/>
</dbReference>
<evidence type="ECO:0000256" key="5">
    <source>
        <dbReference type="ARBA" id="ARBA00022989"/>
    </source>
</evidence>
<feature type="region of interest" description="Disordered" evidence="7">
    <location>
        <begin position="341"/>
        <end position="377"/>
    </location>
</feature>
<evidence type="ECO:0000256" key="1">
    <source>
        <dbReference type="ARBA" id="ARBA00004651"/>
    </source>
</evidence>
<evidence type="ECO:0000259" key="9">
    <source>
        <dbReference type="PROSITE" id="PS50156"/>
    </source>
</evidence>
<feature type="domain" description="SSD" evidence="9">
    <location>
        <begin position="181"/>
        <end position="332"/>
    </location>
</feature>
<dbReference type="Pfam" id="PF03176">
    <property type="entry name" value="MMPL"/>
    <property type="match status" value="2"/>
</dbReference>
<dbReference type="EMBL" id="VFPN01000001">
    <property type="protein sequence ID" value="TQM66175.1"/>
    <property type="molecule type" value="Genomic_DNA"/>
</dbReference>
<feature type="transmembrane region" description="Helical" evidence="8">
    <location>
        <begin position="210"/>
        <end position="230"/>
    </location>
</feature>
<dbReference type="Proteomes" id="UP000318331">
    <property type="component" value="Unassembled WGS sequence"/>
</dbReference>
<evidence type="ECO:0000256" key="7">
    <source>
        <dbReference type="SAM" id="MobiDB-lite"/>
    </source>
</evidence>
<feature type="transmembrane region" description="Helical" evidence="8">
    <location>
        <begin position="183"/>
        <end position="203"/>
    </location>
</feature>
<proteinExistence type="inferred from homology"/>
<keyword evidence="6 8" id="KW-0472">Membrane</keyword>
<keyword evidence="3" id="KW-1003">Cell membrane</keyword>
<feature type="transmembrane region" description="Helical" evidence="8">
    <location>
        <begin position="683"/>
        <end position="705"/>
    </location>
</feature>
<protein>
    <submittedName>
        <fullName evidence="10">RND superfamily putative drug exporter</fullName>
    </submittedName>
</protein>
<dbReference type="PANTHER" id="PTHR33406:SF11">
    <property type="entry name" value="MEMBRANE PROTEIN SCO6666-RELATED"/>
    <property type="match status" value="1"/>
</dbReference>
<evidence type="ECO:0000313" key="10">
    <source>
        <dbReference type="EMBL" id="TQM66175.1"/>
    </source>
</evidence>
<evidence type="ECO:0000256" key="8">
    <source>
        <dbReference type="SAM" id="Phobius"/>
    </source>
</evidence>
<feature type="transmembrane region" description="Helical" evidence="8">
    <location>
        <begin position="638"/>
        <end position="662"/>
    </location>
</feature>
<comment type="similarity">
    <text evidence="2">Belongs to the resistance-nodulation-cell division (RND) (TC 2.A.6) family. MmpL subfamily.</text>
</comment>
<dbReference type="PROSITE" id="PS50156">
    <property type="entry name" value="SSD"/>
    <property type="match status" value="1"/>
</dbReference>
<name>A0A543I6I7_9MICO</name>
<dbReference type="PANTHER" id="PTHR33406">
    <property type="entry name" value="MEMBRANE PROTEIN MJ1562-RELATED"/>
    <property type="match status" value="1"/>
</dbReference>
<dbReference type="SUPFAM" id="SSF82866">
    <property type="entry name" value="Multidrug efflux transporter AcrB transmembrane domain"/>
    <property type="match status" value="2"/>
</dbReference>
<sequence>MSSLLYSLGRWAYRSRRLVLILWISILALVGGGALLFNQGTDNSFSIPGTESQQALTSLKHTFPQVSGTSAQIVVVAPNGEKVTDADIRNAIDSAVTTLAEVPKVTTVASPFNEKITGGVSDDQTAAVISIQISGSRSDNTTATKAGLTAEREALGEALPHATVSLGGELYSQTLPTISLVELVGVVIALGVLLLTLGAFAAAGMPLLNALLGVAISIALIFFSTVFSSISSTTPMLALMLGLAVGIDYALFVISRHQEQLRDGLAPEESAARAVATAGSAVIFAGLTVIIALLGLAVANIPFLTTMGFAAAAAVAISVLISITLTPALLGFAGMKILPPKQRRRTSGRTAPATPNAAASDDTNPGAPPTDTARDLTPVTDAAETGTTTTSPASGTKPPIVPHGFFGGWVRTVTRHPLVTIITVVVALGLASVPALDLRLALPDAGSLPQDNQARITYDLLSENFGEGFNGPLIVTGSIVSSTDPVGLMNDLADEIRHLDGVAAVPLATPNASADTGIVQVIPKGGPDSEVTKALVQEIRDLRGHFQDTYGIDISVTGFTAVGIDVSDRLGGALLPFGLLVVGLSLILLTMVFRSIAVPIKATLGYLLSVGASFGAVAAVFEWGWFSDALHVANIGPVISFMPIILMGVLFGLAMDYEVFLVSRIREEYVHGGNAREAIKRGFLGSSRVVTAAAIIMFAVFAAFVPEGDTSIKPIALGLAVGVFVDAFIVRMTLVPAVLALLGDTAWWMPRWLDRILPSFDVEGEGLHHELALTNWPAPGTDNAISAEHLSLTLDGDAARETSEDPVTADHAATADTFFGEVMLTVPHNGIQLITGASPEARTALLLALAGRLPEVNGQLKVLGKVLPQRGGYVRRRTAVLLARSSRQLLRDLRDTLADKPRILFIDGFDTLLDDTQPDVLHAVLQGARRDAAVGRRPLTLVVSAADIEGAHDALLSISDGDSGAPRTLLLSTTRTQLEKVL</sequence>
<evidence type="ECO:0000256" key="4">
    <source>
        <dbReference type="ARBA" id="ARBA00022692"/>
    </source>
</evidence>
<dbReference type="Gene3D" id="1.20.1640.10">
    <property type="entry name" value="Multidrug efflux transporter AcrB transmembrane domain"/>
    <property type="match status" value="2"/>
</dbReference>
<keyword evidence="4 8" id="KW-0812">Transmembrane</keyword>
<dbReference type="InterPro" id="IPR000731">
    <property type="entry name" value="SSD"/>
</dbReference>
<evidence type="ECO:0000256" key="3">
    <source>
        <dbReference type="ARBA" id="ARBA00022475"/>
    </source>
</evidence>
<accession>A0A543I6I7</accession>
<keyword evidence="11" id="KW-1185">Reference proteome</keyword>
<feature type="transmembrane region" description="Helical" evidence="8">
    <location>
        <begin position="309"/>
        <end position="335"/>
    </location>
</feature>
<comment type="caution">
    <text evidence="10">The sequence shown here is derived from an EMBL/GenBank/DDBJ whole genome shotgun (WGS) entry which is preliminary data.</text>
</comment>
<feature type="transmembrane region" description="Helical" evidence="8">
    <location>
        <begin position="605"/>
        <end position="626"/>
    </location>
</feature>